<keyword evidence="8" id="KW-1185">Reference proteome</keyword>
<feature type="transmembrane region" description="Helical" evidence="6">
    <location>
        <begin position="176"/>
        <end position="203"/>
    </location>
</feature>
<evidence type="ECO:0000256" key="3">
    <source>
        <dbReference type="ARBA" id="ARBA00022692"/>
    </source>
</evidence>
<evidence type="ECO:0000256" key="4">
    <source>
        <dbReference type="ARBA" id="ARBA00022989"/>
    </source>
</evidence>
<keyword evidence="3 6" id="KW-0812">Transmembrane</keyword>
<gene>
    <name evidence="7" type="ORF">LOD99_10822</name>
</gene>
<dbReference type="Proteomes" id="UP001165289">
    <property type="component" value="Unassembled WGS sequence"/>
</dbReference>
<feature type="transmembrane region" description="Helical" evidence="6">
    <location>
        <begin position="150"/>
        <end position="170"/>
    </location>
</feature>
<comment type="subcellular location">
    <subcellularLocation>
        <location evidence="1">Membrane</location>
        <topology evidence="1">Multi-pass membrane protein</topology>
    </subcellularLocation>
</comment>
<evidence type="ECO:0000256" key="6">
    <source>
        <dbReference type="RuleBase" id="RU004914"/>
    </source>
</evidence>
<keyword evidence="5 6" id="KW-0472">Membrane</keyword>
<feature type="transmembrane region" description="Helical" evidence="6">
    <location>
        <begin position="505"/>
        <end position="527"/>
    </location>
</feature>
<protein>
    <recommendedName>
        <fullName evidence="6">Multidrug and toxin extrusion protein</fullName>
    </recommendedName>
</protein>
<evidence type="ECO:0000256" key="1">
    <source>
        <dbReference type="ARBA" id="ARBA00004141"/>
    </source>
</evidence>
<comment type="caution">
    <text evidence="7">The sequence shown here is derived from an EMBL/GenBank/DDBJ whole genome shotgun (WGS) entry which is preliminary data.</text>
</comment>
<dbReference type="GO" id="GO:0016020">
    <property type="term" value="C:membrane"/>
    <property type="evidence" value="ECO:0007669"/>
    <property type="project" value="UniProtKB-SubCell"/>
</dbReference>
<feature type="transmembrane region" description="Helical" evidence="6">
    <location>
        <begin position="406"/>
        <end position="428"/>
    </location>
</feature>
<feature type="transmembrane region" description="Helical" evidence="6">
    <location>
        <begin position="66"/>
        <end position="88"/>
    </location>
</feature>
<sequence>MEGLERNSTKNTKWHNKLRSYWLVQELIILNTLAWPCVCNAFLSKMLAIVSLIFTGHIGSGVYLDGAALALSFANIAGTSIIIGMASGMETLCSQANGAKNYKLVGVYYQRAMILCLLFCFPIWAMWLNAESILILLHQDVGVAKVTGDYLRILCFAKPAVIIFLLSSRFMQTQNVVFPIIFLTALGNVVNIICHYLFVYLFGFGVEGSALSITIAYWSLAISYITYIRCSTLYQTSWPGWNLDVLRGWVHYCKYGIPGLITLCLEWWMFEIGFLIVGATSLNPRVEVGIFTIMLNLGVQLFTLPIGYSLAGTVRVGNLLGANNPSLAKKVSFLCLITTFVFGVFFCIGVFVLRPWLPRIFTKDDCIIAGATSSLIITAIYENFDGVRKMGSGILNGCGRQKISSIVNFIIFLLIGAPLACYLCVVFNLATKGFWIGMSCAIFLQALAFFLLIIFTDWRKVADRAQENAGLAKVNKQTNSTPLLTNYTSLYNKTRKANIPLYRDMIKLLIVTALVGSFVIGLCFSILETSSNTNFTIVQSYNSTTFNTTQESCPY</sequence>
<evidence type="ECO:0000313" key="7">
    <source>
        <dbReference type="EMBL" id="KAI6659403.1"/>
    </source>
</evidence>
<dbReference type="NCBIfam" id="TIGR00797">
    <property type="entry name" value="matE"/>
    <property type="match status" value="1"/>
</dbReference>
<feature type="transmembrane region" description="Helical" evidence="6">
    <location>
        <begin position="255"/>
        <end position="277"/>
    </location>
</feature>
<organism evidence="7 8">
    <name type="scientific">Oopsacas minuta</name>
    <dbReference type="NCBI Taxonomy" id="111878"/>
    <lineage>
        <taxon>Eukaryota</taxon>
        <taxon>Metazoa</taxon>
        <taxon>Porifera</taxon>
        <taxon>Hexactinellida</taxon>
        <taxon>Hexasterophora</taxon>
        <taxon>Lyssacinosida</taxon>
        <taxon>Leucopsacidae</taxon>
        <taxon>Oopsacas</taxon>
    </lineage>
</organism>
<dbReference type="AlphaFoldDB" id="A0AAV7KE13"/>
<name>A0AAV7KE13_9METZ</name>
<proteinExistence type="inferred from homology"/>
<feature type="transmembrane region" description="Helical" evidence="6">
    <location>
        <begin position="289"/>
        <end position="311"/>
    </location>
</feature>
<dbReference type="GO" id="GO:0042910">
    <property type="term" value="F:xenobiotic transmembrane transporter activity"/>
    <property type="evidence" value="ECO:0007669"/>
    <property type="project" value="InterPro"/>
</dbReference>
<dbReference type="GO" id="GO:0015297">
    <property type="term" value="F:antiporter activity"/>
    <property type="evidence" value="ECO:0007669"/>
    <property type="project" value="InterPro"/>
</dbReference>
<dbReference type="EMBL" id="JAKMXF010000064">
    <property type="protein sequence ID" value="KAI6659403.1"/>
    <property type="molecule type" value="Genomic_DNA"/>
</dbReference>
<keyword evidence="4 6" id="KW-1133">Transmembrane helix</keyword>
<dbReference type="Pfam" id="PF01554">
    <property type="entry name" value="MatE"/>
    <property type="match status" value="2"/>
</dbReference>
<accession>A0AAV7KE13</accession>
<evidence type="ECO:0000256" key="5">
    <source>
        <dbReference type="ARBA" id="ARBA00023136"/>
    </source>
</evidence>
<feature type="transmembrane region" description="Helical" evidence="6">
    <location>
        <begin position="215"/>
        <end position="235"/>
    </location>
</feature>
<dbReference type="CDD" id="cd13132">
    <property type="entry name" value="MATE_eukaryotic"/>
    <property type="match status" value="1"/>
</dbReference>
<feature type="transmembrane region" description="Helical" evidence="6">
    <location>
        <begin position="331"/>
        <end position="353"/>
    </location>
</feature>
<evidence type="ECO:0000313" key="8">
    <source>
        <dbReference type="Proteomes" id="UP001165289"/>
    </source>
</evidence>
<feature type="transmembrane region" description="Helical" evidence="6">
    <location>
        <begin position="108"/>
        <end position="129"/>
    </location>
</feature>
<dbReference type="InterPro" id="IPR002528">
    <property type="entry name" value="MATE_fam"/>
</dbReference>
<dbReference type="InterPro" id="IPR045069">
    <property type="entry name" value="MATE_euk"/>
</dbReference>
<comment type="similarity">
    <text evidence="2 6">Belongs to the multi antimicrobial extrusion (MATE) (TC 2.A.66.1) family.</text>
</comment>
<feature type="transmembrane region" description="Helical" evidence="6">
    <location>
        <begin position="434"/>
        <end position="455"/>
    </location>
</feature>
<reference evidence="7 8" key="1">
    <citation type="journal article" date="2023" name="BMC Biol.">
        <title>The compact genome of the sponge Oopsacas minuta (Hexactinellida) is lacking key metazoan core genes.</title>
        <authorList>
            <person name="Santini S."/>
            <person name="Schenkelaars Q."/>
            <person name="Jourda C."/>
            <person name="Duchesne M."/>
            <person name="Belahbib H."/>
            <person name="Rocher C."/>
            <person name="Selva M."/>
            <person name="Riesgo A."/>
            <person name="Vervoort M."/>
            <person name="Leys S.P."/>
            <person name="Kodjabachian L."/>
            <person name="Le Bivic A."/>
            <person name="Borchiellini C."/>
            <person name="Claverie J.M."/>
            <person name="Renard E."/>
        </authorList>
    </citation>
    <scope>NUCLEOTIDE SEQUENCE [LARGE SCALE GENOMIC DNA]</scope>
    <source>
        <strain evidence="7">SPO-2</strain>
    </source>
</reference>
<evidence type="ECO:0000256" key="2">
    <source>
        <dbReference type="ARBA" id="ARBA00010199"/>
    </source>
</evidence>
<dbReference type="PANTHER" id="PTHR11206">
    <property type="entry name" value="MULTIDRUG RESISTANCE PROTEIN"/>
    <property type="match status" value="1"/>
</dbReference>
<dbReference type="GO" id="GO:1990961">
    <property type="term" value="P:xenobiotic detoxification by transmembrane export across the plasma membrane"/>
    <property type="evidence" value="ECO:0007669"/>
    <property type="project" value="InterPro"/>
</dbReference>